<proteinExistence type="predicted"/>
<organism evidence="7">
    <name type="scientific">uncultured Arthrobacter sp</name>
    <dbReference type="NCBI Taxonomy" id="114050"/>
    <lineage>
        <taxon>Bacteria</taxon>
        <taxon>Bacillati</taxon>
        <taxon>Actinomycetota</taxon>
        <taxon>Actinomycetes</taxon>
        <taxon>Micrococcales</taxon>
        <taxon>Micrococcaceae</taxon>
        <taxon>Arthrobacter</taxon>
        <taxon>environmental samples</taxon>
    </lineage>
</organism>
<dbReference type="EMBL" id="CADCTE010000090">
    <property type="protein sequence ID" value="CAA9239067.1"/>
    <property type="molecule type" value="Genomic_DNA"/>
</dbReference>
<accession>A0A6J4I288</accession>
<dbReference type="PANTHER" id="PTHR30055">
    <property type="entry name" value="HTH-TYPE TRANSCRIPTIONAL REGULATOR RUTR"/>
    <property type="match status" value="1"/>
</dbReference>
<keyword evidence="3 5" id="KW-0238">DNA-binding</keyword>
<dbReference type="SUPFAM" id="SSF48498">
    <property type="entry name" value="Tetracyclin repressor-like, C-terminal domain"/>
    <property type="match status" value="1"/>
</dbReference>
<evidence type="ECO:0000313" key="7">
    <source>
        <dbReference type="EMBL" id="CAA9239067.1"/>
    </source>
</evidence>
<keyword evidence="1" id="KW-0678">Repressor</keyword>
<protein>
    <submittedName>
        <fullName evidence="7">Transcriptional regulator, AcrR family</fullName>
    </submittedName>
</protein>
<evidence type="ECO:0000256" key="2">
    <source>
        <dbReference type="ARBA" id="ARBA00023015"/>
    </source>
</evidence>
<dbReference type="GO" id="GO:0000976">
    <property type="term" value="F:transcription cis-regulatory region binding"/>
    <property type="evidence" value="ECO:0007669"/>
    <property type="project" value="TreeGrafter"/>
</dbReference>
<dbReference type="InterPro" id="IPR039538">
    <property type="entry name" value="BetI_C"/>
</dbReference>
<dbReference type="InterPro" id="IPR001647">
    <property type="entry name" value="HTH_TetR"/>
</dbReference>
<feature type="DNA-binding region" description="H-T-H motif" evidence="5">
    <location>
        <begin position="31"/>
        <end position="50"/>
    </location>
</feature>
<dbReference type="InterPro" id="IPR009057">
    <property type="entry name" value="Homeodomain-like_sf"/>
</dbReference>
<evidence type="ECO:0000256" key="5">
    <source>
        <dbReference type="PROSITE-ProRule" id="PRU00335"/>
    </source>
</evidence>
<dbReference type="SUPFAM" id="SSF46689">
    <property type="entry name" value="Homeodomain-like"/>
    <property type="match status" value="1"/>
</dbReference>
<dbReference type="GO" id="GO:0003700">
    <property type="term" value="F:DNA-binding transcription factor activity"/>
    <property type="evidence" value="ECO:0007669"/>
    <property type="project" value="TreeGrafter"/>
</dbReference>
<dbReference type="PANTHER" id="PTHR30055:SF226">
    <property type="entry name" value="HTH-TYPE TRANSCRIPTIONAL REGULATOR PKSA"/>
    <property type="match status" value="1"/>
</dbReference>
<dbReference type="RefSeq" id="WP_294567267.1">
    <property type="nucleotide sequence ID" value="NZ_CADCTE010000090.1"/>
</dbReference>
<evidence type="ECO:0000256" key="3">
    <source>
        <dbReference type="ARBA" id="ARBA00023125"/>
    </source>
</evidence>
<keyword evidence="2" id="KW-0805">Transcription regulation</keyword>
<evidence type="ECO:0000259" key="6">
    <source>
        <dbReference type="PROSITE" id="PS50977"/>
    </source>
</evidence>
<dbReference type="Pfam" id="PF00440">
    <property type="entry name" value="TetR_N"/>
    <property type="match status" value="1"/>
</dbReference>
<dbReference type="Pfam" id="PF13977">
    <property type="entry name" value="TetR_C_6"/>
    <property type="match status" value="1"/>
</dbReference>
<evidence type="ECO:0000256" key="1">
    <source>
        <dbReference type="ARBA" id="ARBA00022491"/>
    </source>
</evidence>
<reference evidence="7" key="1">
    <citation type="submission" date="2020-02" db="EMBL/GenBank/DDBJ databases">
        <authorList>
            <person name="Meier V. D."/>
        </authorList>
    </citation>
    <scope>NUCLEOTIDE SEQUENCE</scope>
    <source>
        <strain evidence="7">AVDCRST_MAG83</strain>
    </source>
</reference>
<dbReference type="PROSITE" id="PS50977">
    <property type="entry name" value="HTH_TETR_2"/>
    <property type="match status" value="1"/>
</dbReference>
<keyword evidence="4" id="KW-0804">Transcription</keyword>
<dbReference type="AlphaFoldDB" id="A0A6J4I288"/>
<feature type="domain" description="HTH tetR-type" evidence="6">
    <location>
        <begin position="8"/>
        <end position="68"/>
    </location>
</feature>
<evidence type="ECO:0000256" key="4">
    <source>
        <dbReference type="ARBA" id="ARBA00023163"/>
    </source>
</evidence>
<name>A0A6J4I288_9MICC</name>
<gene>
    <name evidence="7" type="ORF">AVDCRST_MAG83-1575</name>
</gene>
<sequence length="194" mass="21878">MPKIVDHDQRRLELVDATWRIIARRGMEGATMRDIAVEAGFSNGALKPYFPTKDDLLTFAFRHVFNRTNQRIALSTFNRTGTTAIRALGLEVLPVDEEKVSEARIVIPFWQKAITDSHKMAIHRESMAQWRLALMRHLGEARQAGVVTTGVPDDVIREQLMNLFLGAQITAALTGPEENLPSYIHQLDGFLTNL</sequence>
<dbReference type="InterPro" id="IPR036271">
    <property type="entry name" value="Tet_transcr_reg_TetR-rel_C_sf"/>
</dbReference>
<dbReference type="InterPro" id="IPR050109">
    <property type="entry name" value="HTH-type_TetR-like_transc_reg"/>
</dbReference>
<dbReference type="Gene3D" id="1.10.357.10">
    <property type="entry name" value="Tetracycline Repressor, domain 2"/>
    <property type="match status" value="1"/>
</dbReference>